<organism evidence="9 10">
    <name type="scientific">Clytia hemisphaerica</name>
    <dbReference type="NCBI Taxonomy" id="252671"/>
    <lineage>
        <taxon>Eukaryota</taxon>
        <taxon>Metazoa</taxon>
        <taxon>Cnidaria</taxon>
        <taxon>Hydrozoa</taxon>
        <taxon>Hydroidolina</taxon>
        <taxon>Leptothecata</taxon>
        <taxon>Obeliida</taxon>
        <taxon>Clytiidae</taxon>
        <taxon>Clytia</taxon>
    </lineage>
</organism>
<dbReference type="PANTHER" id="PTHR24067">
    <property type="entry name" value="UBIQUITIN-CONJUGATING ENZYME E2"/>
    <property type="match status" value="1"/>
</dbReference>
<accession>A0A7M5WTC9</accession>
<evidence type="ECO:0000313" key="10">
    <source>
        <dbReference type="Proteomes" id="UP000594262"/>
    </source>
</evidence>
<evidence type="ECO:0000256" key="1">
    <source>
        <dbReference type="ARBA" id="ARBA00000485"/>
    </source>
</evidence>
<dbReference type="AlphaFoldDB" id="A0A7M5WTC9"/>
<dbReference type="EC" id="2.3.2.25" evidence="6"/>
<dbReference type="GO" id="GO:0061631">
    <property type="term" value="F:ubiquitin conjugating enzyme activity"/>
    <property type="evidence" value="ECO:0007669"/>
    <property type="project" value="UniProtKB-EC"/>
</dbReference>
<keyword evidence="4" id="KW-0833">Ubl conjugation pathway</keyword>
<dbReference type="GeneID" id="136824607"/>
<comment type="catalytic activity">
    <reaction evidence="1">
        <text>S-ubiquitinyl-[E1 ubiquitin-activating enzyme]-L-cysteine + [E2 ubiquitin-conjugating enzyme]-L-cysteine = [E1 ubiquitin-activating enzyme]-L-cysteine + S-ubiquitinyl-[E2 ubiquitin-conjugating enzyme]-L-cysteine.</text>
        <dbReference type="EC" id="2.3.2.23"/>
    </reaction>
</comment>
<dbReference type="InterPro" id="IPR000608">
    <property type="entry name" value="UBC"/>
</dbReference>
<evidence type="ECO:0000259" key="8">
    <source>
        <dbReference type="PROSITE" id="PS50127"/>
    </source>
</evidence>
<protein>
    <recommendedName>
        <fullName evidence="7">N-terminal E2 ubiquitin-conjugating enzyme</fullName>
        <ecNumber evidence="2">2.3.2.23</ecNumber>
        <ecNumber evidence="6">2.3.2.25</ecNumber>
    </recommendedName>
</protein>
<evidence type="ECO:0000256" key="5">
    <source>
        <dbReference type="ARBA" id="ARBA00035805"/>
    </source>
</evidence>
<reference evidence="9" key="1">
    <citation type="submission" date="2021-01" db="UniProtKB">
        <authorList>
            <consortium name="EnsemblMetazoa"/>
        </authorList>
    </citation>
    <scope>IDENTIFICATION</scope>
</reference>
<dbReference type="InterPro" id="IPR050113">
    <property type="entry name" value="Ub_conjugating_enzyme"/>
</dbReference>
<dbReference type="InterPro" id="IPR016135">
    <property type="entry name" value="UBQ-conjugating_enzyme/RWD"/>
</dbReference>
<dbReference type="Gene3D" id="3.10.110.10">
    <property type="entry name" value="Ubiquitin Conjugating Enzyme"/>
    <property type="match status" value="1"/>
</dbReference>
<dbReference type="GO" id="GO:0016567">
    <property type="term" value="P:protein ubiquitination"/>
    <property type="evidence" value="ECO:0007669"/>
    <property type="project" value="UniProtKB-ARBA"/>
</dbReference>
<evidence type="ECO:0000256" key="4">
    <source>
        <dbReference type="ARBA" id="ARBA00022786"/>
    </source>
</evidence>
<name>A0A7M5WTC9_9CNID</name>
<dbReference type="PROSITE" id="PS50127">
    <property type="entry name" value="UBC_2"/>
    <property type="match status" value="1"/>
</dbReference>
<dbReference type="EC" id="2.3.2.23" evidence="2"/>
<evidence type="ECO:0000256" key="6">
    <source>
        <dbReference type="ARBA" id="ARBA00039075"/>
    </source>
</evidence>
<dbReference type="FunFam" id="3.10.110.10:FF:000022">
    <property type="entry name" value="Ubiquitin-conjugating enzyme E2 W"/>
    <property type="match status" value="1"/>
</dbReference>
<sequence>MSKAPPTASKRLLKELSELSKNPVEGLEFDADKIASNLTKWHVILNGAAGTLYSGEKFELQFTFGDKYPFDSPQVIFIGKHIPVHPHIYTNGHICLSILTDDWTPAMSVSSVCLSIVSMLSSCKKKELPPDNNSYVKTASSNPKKTRWWFHDDTV</sequence>
<dbReference type="Proteomes" id="UP000594262">
    <property type="component" value="Unplaced"/>
</dbReference>
<evidence type="ECO:0000313" key="9">
    <source>
        <dbReference type="EnsemblMetazoa" id="CLYHEMP012823.1"/>
    </source>
</evidence>
<keyword evidence="10" id="KW-1185">Reference proteome</keyword>
<dbReference type="EnsemblMetazoa" id="CLYHEMT012823.1">
    <property type="protein sequence ID" value="CLYHEMP012823.1"/>
    <property type="gene ID" value="CLYHEMG012823"/>
</dbReference>
<dbReference type="SUPFAM" id="SSF54495">
    <property type="entry name" value="UBC-like"/>
    <property type="match status" value="1"/>
</dbReference>
<feature type="domain" description="UBC core" evidence="8">
    <location>
        <begin position="7"/>
        <end position="155"/>
    </location>
</feature>
<evidence type="ECO:0000256" key="3">
    <source>
        <dbReference type="ARBA" id="ARBA00022679"/>
    </source>
</evidence>
<dbReference type="SMART" id="SM00212">
    <property type="entry name" value="UBCc"/>
    <property type="match status" value="1"/>
</dbReference>
<dbReference type="OrthoDB" id="406833at2759"/>
<dbReference type="CDD" id="cd23808">
    <property type="entry name" value="UBCc_UBE2W"/>
    <property type="match status" value="1"/>
</dbReference>
<evidence type="ECO:0000256" key="2">
    <source>
        <dbReference type="ARBA" id="ARBA00012486"/>
    </source>
</evidence>
<evidence type="ECO:0000256" key="7">
    <source>
        <dbReference type="ARBA" id="ARBA00042168"/>
    </source>
</evidence>
<comment type="catalytic activity">
    <reaction evidence="5">
        <text>S-ubiquitinyl-[E1 ubiquitin-activating enzyme]-L-cysteine + [acceptor protein]-N-terminal-amino acid = [E1 ubiquitin-activating enzyme]-L-cysteine + N-terminal-ubiquitinyl-[acceptor protein].</text>
        <dbReference type="EC" id="2.3.2.25"/>
    </reaction>
</comment>
<dbReference type="RefSeq" id="XP_066936697.1">
    <property type="nucleotide sequence ID" value="XM_067080596.1"/>
</dbReference>
<proteinExistence type="predicted"/>
<keyword evidence="3" id="KW-0808">Transferase</keyword>
<dbReference type="Pfam" id="PF00179">
    <property type="entry name" value="UQ_con"/>
    <property type="match status" value="1"/>
</dbReference>